<dbReference type="CDD" id="cd18533">
    <property type="entry name" value="PTP_fungal"/>
    <property type="match status" value="1"/>
</dbReference>
<dbReference type="InterPro" id="IPR050348">
    <property type="entry name" value="Protein-Tyr_Phosphatase"/>
</dbReference>
<dbReference type="InterPro" id="IPR016130">
    <property type="entry name" value="Tyr_Pase_AS"/>
</dbReference>
<sequence>MGSHPNLSLSGLIPQRPSMEGGNNPSISVPPPLQRNQNEFVSLNSDEFRIENLKHCTDIPLKIPHDKGGNKLLRQFDNAVCGKVTDDNNILILDISSNGPALPSSFVISSLPSTLTRLLGSSKLGDASLPSPVQLLSSDINNHIHRIHLVLPSTLLRRPRFKFENMLLTTLTKEKIDNLMNVIDKCSTYIVFDEDSTFEKCSRRTHSLLTKFTDYISRKYPTAHKEFILLSPSKDGEELGLNGKDLKDATSKVQKFNLTVNIPSEASKKMFIQSIKKDAVHYSPTSLKRYFSFDIPDTLEVSDRSLPTWLKPFTERGKEFDILLLIMRQFELLETLENERLSKCLSDENARISSNSSKKRNGGAASSSLGKIYSLTHLQKRFKRQHRKWNYSQISLQKQMSSASISNSGNPSKGKEGEKTQNSSSKLKLQPLIVSSDDNSNCQEGSPCTDNSATSEPLLTPLDNYEVSQGICSFNKNRYSNILPYEHSRVKLHKSPMDLMNEDGPGYNSDTSSKKSSDGDSQTTFNFKRRRNSSCTSSFAKENGRNDTTTEEGNASSPTILESNIHQPNLPTAHNPHKFESGKIFKPKTDEDREQFNDYFNANYLSIPQINGDYKYVATQAPLPSTIDDFWNVIIFNKIRTIISLNSDNELEMRKWDIYWNNNDEREYMINVIETMKDICGLNGCTLRVFQVSKKNSRKYLLVYQLQYTKWLDSCSIDMESILQLFKIKDKLQDDPLRFLKQSELSTSLNIEKMTELHTSIDNYSVSQPKNEDSLILIHCSAGCGRTGVFITLDFLINILTPTKNKSNRVDVWNMKTDFIFIIVNELRKQRLSMVQNLSQYITCYQSILKYFALLKDDQMHNNTSNI</sequence>
<dbReference type="InterPro" id="IPR029021">
    <property type="entry name" value="Prot-tyrosine_phosphatase-like"/>
</dbReference>
<dbReference type="OMA" id="RKWDIYW"/>
<dbReference type="PANTHER" id="PTHR19134:SF561">
    <property type="entry name" value="PROTEIN TYROSINE PHOSPHATASE 36E, ISOFORM A"/>
    <property type="match status" value="1"/>
</dbReference>
<dbReference type="EMBL" id="HE978323">
    <property type="protein sequence ID" value="CCK72222.1"/>
    <property type="molecule type" value="Genomic_DNA"/>
</dbReference>
<protein>
    <recommendedName>
        <fullName evidence="7">Tyrosine specific protein phosphatases domain-containing protein</fullName>
    </recommendedName>
</protein>
<keyword evidence="6" id="KW-1185">Reference proteome</keyword>
<reference evidence="6" key="2">
    <citation type="submission" date="2012-08" db="EMBL/GenBank/DDBJ databases">
        <title>Genome sequence of Kazachstania naganishii.</title>
        <authorList>
            <person name="Gordon J.L."/>
            <person name="Armisen D."/>
            <person name="Proux-Wera E."/>
            <person name="OhEigeartaigh S.S."/>
            <person name="Byrne K.P."/>
            <person name="Wolfe K.H."/>
        </authorList>
    </citation>
    <scope>NUCLEOTIDE SEQUENCE [LARGE SCALE GENOMIC DNA]</scope>
    <source>
        <strain evidence="6">ATCC MYA-139 / BCRC 22969 / CBS 8797 / CCRC 22969 / KCTC 17520 / NBRC 10181 / NCYC 3082</strain>
    </source>
</reference>
<evidence type="ECO:0000313" key="6">
    <source>
        <dbReference type="Proteomes" id="UP000006310"/>
    </source>
</evidence>
<dbReference type="OrthoDB" id="6058203at2759"/>
<dbReference type="AlphaFoldDB" id="J7S2T0"/>
<dbReference type="PROSITE" id="PS00383">
    <property type="entry name" value="TYR_PHOSPHATASE_1"/>
    <property type="match status" value="1"/>
</dbReference>
<dbReference type="SUPFAM" id="SSF52799">
    <property type="entry name" value="(Phosphotyrosine protein) phosphatases II"/>
    <property type="match status" value="1"/>
</dbReference>
<reference evidence="5 6" key="1">
    <citation type="journal article" date="2011" name="Proc. Natl. Acad. Sci. U.S.A.">
        <title>Evolutionary erosion of yeast sex chromosomes by mating-type switching accidents.</title>
        <authorList>
            <person name="Gordon J.L."/>
            <person name="Armisen D."/>
            <person name="Proux-Wera E."/>
            <person name="Oheigeartaigh S.S."/>
            <person name="Byrne K.P."/>
            <person name="Wolfe K.H."/>
        </authorList>
    </citation>
    <scope>NUCLEOTIDE SEQUENCE [LARGE SCALE GENOMIC DNA]</scope>
    <source>
        <strain evidence="6">ATCC MYA-139 / BCRC 22969 / CBS 8797 / CCRC 22969 / KCTC 17520 / NBRC 10181 / NCYC 3082</strain>
    </source>
</reference>
<dbReference type="STRING" id="1071383.J7S2T0"/>
<feature type="region of interest" description="Disordered" evidence="2">
    <location>
        <begin position="436"/>
        <end position="455"/>
    </location>
</feature>
<evidence type="ECO:0000256" key="2">
    <source>
        <dbReference type="SAM" id="MobiDB-lite"/>
    </source>
</evidence>
<dbReference type="PANTHER" id="PTHR19134">
    <property type="entry name" value="RECEPTOR-TYPE TYROSINE-PROTEIN PHOSPHATASE"/>
    <property type="match status" value="1"/>
</dbReference>
<dbReference type="GeneID" id="34527977"/>
<evidence type="ECO:0000256" key="1">
    <source>
        <dbReference type="ARBA" id="ARBA00009649"/>
    </source>
</evidence>
<organism evidence="5 6">
    <name type="scientific">Huiozyma naganishii (strain ATCC MYA-139 / BCRC 22969 / CBS 8797 / KCTC 17520 / NBRC 10181 / NCYC 3082 / Yp74L-3)</name>
    <name type="common">Yeast</name>
    <name type="synonym">Kazachstania naganishii</name>
    <dbReference type="NCBI Taxonomy" id="1071383"/>
    <lineage>
        <taxon>Eukaryota</taxon>
        <taxon>Fungi</taxon>
        <taxon>Dikarya</taxon>
        <taxon>Ascomycota</taxon>
        <taxon>Saccharomycotina</taxon>
        <taxon>Saccharomycetes</taxon>
        <taxon>Saccharomycetales</taxon>
        <taxon>Saccharomycetaceae</taxon>
        <taxon>Huiozyma</taxon>
    </lineage>
</organism>
<dbReference type="HOGENOM" id="CLU_009242_0_0_1"/>
<evidence type="ECO:0000259" key="3">
    <source>
        <dbReference type="PROSITE" id="PS50055"/>
    </source>
</evidence>
<dbReference type="InterPro" id="IPR003595">
    <property type="entry name" value="Tyr_Pase_cat"/>
</dbReference>
<dbReference type="GO" id="GO:0004725">
    <property type="term" value="F:protein tyrosine phosphatase activity"/>
    <property type="evidence" value="ECO:0007669"/>
    <property type="project" value="InterPro"/>
</dbReference>
<comment type="similarity">
    <text evidence="1">Belongs to the protein-tyrosine phosphatase family. Non-receptor class subfamily.</text>
</comment>
<dbReference type="eggNOG" id="KOG0789">
    <property type="taxonomic scope" value="Eukaryota"/>
</dbReference>
<feature type="region of interest" description="Disordered" evidence="2">
    <location>
        <begin position="1"/>
        <end position="35"/>
    </location>
</feature>
<dbReference type="SMART" id="SM00194">
    <property type="entry name" value="PTPc"/>
    <property type="match status" value="1"/>
</dbReference>
<evidence type="ECO:0000259" key="4">
    <source>
        <dbReference type="PROSITE" id="PS50056"/>
    </source>
</evidence>
<proteinExistence type="inferred from homology"/>
<dbReference type="PRINTS" id="PR00700">
    <property type="entry name" value="PRTYPHPHTASE"/>
</dbReference>
<name>J7S2T0_HUIN7</name>
<dbReference type="Pfam" id="PF00102">
    <property type="entry name" value="Y_phosphatase"/>
    <property type="match status" value="1"/>
</dbReference>
<dbReference type="RefSeq" id="XP_022466467.1">
    <property type="nucleotide sequence ID" value="XM_022610142.1"/>
</dbReference>
<gene>
    <name evidence="5" type="primary">KNAG0J01410</name>
    <name evidence="5" type="ordered locus">KNAG_0J01410</name>
</gene>
<evidence type="ECO:0008006" key="7">
    <source>
        <dbReference type="Google" id="ProtNLM"/>
    </source>
</evidence>
<accession>J7S2T0</accession>
<feature type="domain" description="Tyrosine specific protein phosphatases" evidence="4">
    <location>
        <begin position="755"/>
        <end position="842"/>
    </location>
</feature>
<dbReference type="PROSITE" id="PS50056">
    <property type="entry name" value="TYR_PHOSPHATASE_2"/>
    <property type="match status" value="1"/>
</dbReference>
<dbReference type="Gene3D" id="3.90.190.10">
    <property type="entry name" value="Protein tyrosine phosphatase superfamily"/>
    <property type="match status" value="1"/>
</dbReference>
<feature type="compositionally biased region" description="Low complexity" evidence="2">
    <location>
        <begin position="401"/>
        <end position="412"/>
    </location>
</feature>
<feature type="region of interest" description="Disordered" evidence="2">
    <location>
        <begin position="496"/>
        <end position="581"/>
    </location>
</feature>
<dbReference type="InterPro" id="IPR000242">
    <property type="entry name" value="PTP_cat"/>
</dbReference>
<dbReference type="PROSITE" id="PS50055">
    <property type="entry name" value="TYR_PHOSPHATASE_PTP"/>
    <property type="match status" value="1"/>
</dbReference>
<dbReference type="Proteomes" id="UP000006310">
    <property type="component" value="Chromosome 10"/>
</dbReference>
<feature type="domain" description="Tyrosine-protein phosphatase" evidence="3">
    <location>
        <begin position="475"/>
        <end position="851"/>
    </location>
</feature>
<evidence type="ECO:0000313" key="5">
    <source>
        <dbReference type="EMBL" id="CCK72222.1"/>
    </source>
</evidence>
<dbReference type="SMART" id="SM00404">
    <property type="entry name" value="PTPc_motif"/>
    <property type="match status" value="1"/>
</dbReference>
<feature type="compositionally biased region" description="Polar residues" evidence="2">
    <location>
        <begin position="551"/>
        <end position="572"/>
    </location>
</feature>
<dbReference type="InterPro" id="IPR000387">
    <property type="entry name" value="Tyr_Pase_dom"/>
</dbReference>
<dbReference type="KEGG" id="kng:KNAG_0J01410"/>
<feature type="region of interest" description="Disordered" evidence="2">
    <location>
        <begin position="400"/>
        <end position="428"/>
    </location>
</feature>